<dbReference type="AlphaFoldDB" id="A0A8X7NCE1"/>
<protein>
    <submittedName>
        <fullName evidence="1">Uncharacterized protein</fullName>
    </submittedName>
</protein>
<reference evidence="1" key="2">
    <citation type="journal article" date="2019" name="IMA Fungus">
        <title>Genome sequencing and comparison of five Tilletia species to identify candidate genes for the detection of regulated species infecting wheat.</title>
        <authorList>
            <person name="Nguyen H.D.T."/>
            <person name="Sultana T."/>
            <person name="Kesanakurti P."/>
            <person name="Hambleton S."/>
        </authorList>
    </citation>
    <scope>NUCLEOTIDE SEQUENCE</scope>
    <source>
        <strain evidence="1">DAOMC 236422</strain>
    </source>
</reference>
<proteinExistence type="predicted"/>
<keyword evidence="2" id="KW-1185">Reference proteome</keyword>
<organism evidence="1 2">
    <name type="scientific">Tilletia walkeri</name>
    <dbReference type="NCBI Taxonomy" id="117179"/>
    <lineage>
        <taxon>Eukaryota</taxon>
        <taxon>Fungi</taxon>
        <taxon>Dikarya</taxon>
        <taxon>Basidiomycota</taxon>
        <taxon>Ustilaginomycotina</taxon>
        <taxon>Exobasidiomycetes</taxon>
        <taxon>Tilletiales</taxon>
        <taxon>Tilletiaceae</taxon>
        <taxon>Tilletia</taxon>
    </lineage>
</organism>
<dbReference type="EMBL" id="LWDG02000041">
    <property type="protein sequence ID" value="KAE8270679.1"/>
    <property type="molecule type" value="Genomic_DNA"/>
</dbReference>
<evidence type="ECO:0000313" key="2">
    <source>
        <dbReference type="Proteomes" id="UP000078113"/>
    </source>
</evidence>
<reference evidence="1" key="1">
    <citation type="submission" date="2016-04" db="EMBL/GenBank/DDBJ databases">
        <authorList>
            <person name="Nguyen H.D."/>
            <person name="Samba Siva P."/>
            <person name="Cullis J."/>
            <person name="Levesque C.A."/>
            <person name="Hambleton S."/>
        </authorList>
    </citation>
    <scope>NUCLEOTIDE SEQUENCE</scope>
    <source>
        <strain evidence="1">DAOMC 236422</strain>
    </source>
</reference>
<comment type="caution">
    <text evidence="1">The sequence shown here is derived from an EMBL/GenBank/DDBJ whole genome shotgun (WGS) entry which is preliminary data.</text>
</comment>
<gene>
    <name evidence="1" type="ORF">A4X09_0g1659</name>
</gene>
<name>A0A8X7NCE1_9BASI</name>
<sequence>MHLHRSRSIHPGISGLNPSHAYVLSFAHDAFSPTALPSFLPPSRTCKHQNPASFSLRYDSICLLRLFAAVSAPFNEAIRYSVLRPPSSVPTSSSSSSVM</sequence>
<evidence type="ECO:0000313" key="1">
    <source>
        <dbReference type="EMBL" id="KAE8270679.1"/>
    </source>
</evidence>
<dbReference type="Proteomes" id="UP000078113">
    <property type="component" value="Unassembled WGS sequence"/>
</dbReference>
<accession>A0A8X7NCE1</accession>